<keyword evidence="2" id="KW-1185">Reference proteome</keyword>
<gene>
    <name evidence="1" type="ORF">EC973_000384</name>
</gene>
<name>A0A8H7BKY0_9FUNG</name>
<evidence type="ECO:0000313" key="2">
    <source>
        <dbReference type="Proteomes" id="UP000605846"/>
    </source>
</evidence>
<dbReference type="OrthoDB" id="9451547at2759"/>
<organism evidence="1 2">
    <name type="scientific">Apophysomyces ossiformis</name>
    <dbReference type="NCBI Taxonomy" id="679940"/>
    <lineage>
        <taxon>Eukaryota</taxon>
        <taxon>Fungi</taxon>
        <taxon>Fungi incertae sedis</taxon>
        <taxon>Mucoromycota</taxon>
        <taxon>Mucoromycotina</taxon>
        <taxon>Mucoromycetes</taxon>
        <taxon>Mucorales</taxon>
        <taxon>Mucorineae</taxon>
        <taxon>Mucoraceae</taxon>
        <taxon>Apophysomyces</taxon>
    </lineage>
</organism>
<reference evidence="1" key="1">
    <citation type="submission" date="2020-01" db="EMBL/GenBank/DDBJ databases">
        <title>Genome Sequencing of Three Apophysomyces-Like Fungal Strains Confirms a Novel Fungal Genus in the Mucoromycota with divergent Burkholderia-like Endosymbiotic Bacteria.</title>
        <authorList>
            <person name="Stajich J.E."/>
            <person name="Macias A.M."/>
            <person name="Carter-House D."/>
            <person name="Lovett B."/>
            <person name="Kasson L.R."/>
            <person name="Berry K."/>
            <person name="Grigoriev I."/>
            <person name="Chang Y."/>
            <person name="Spatafora J."/>
            <person name="Kasson M.T."/>
        </authorList>
    </citation>
    <scope>NUCLEOTIDE SEQUENCE</scope>
    <source>
        <strain evidence="1">NRRL A-21654</strain>
    </source>
</reference>
<sequence>MSPTESPITQAPRPHFIQNTEPLLSRQTDDEVKVQSELPSQFKLCLRGVHVDVYRDILVSLPESLLIAMFPNGFVLNSTANEKTSGHTAATVLGNTQSDVVNDVDFDPKCLVYVLDFFEAARQQFVHDKRESTGEGRLAATALSAISAIPLNPAYYPLLTKQTIIVLREELDYFVLPQQQEQAKAYGIHRLKYAAGLHLQKYDLVFDALLRNINKEGNEAEQHLVDMLCDAGFSREDRWPYRALEPKRACIGSLSLINIKTVGANNRMGTAQKLMLFWKKPARKCWWDNALLDLEGIQVRLWARRTWTLELALV</sequence>
<protein>
    <recommendedName>
        <fullName evidence="3">Phosphatase activator</fullName>
    </recommendedName>
</protein>
<evidence type="ECO:0008006" key="3">
    <source>
        <dbReference type="Google" id="ProtNLM"/>
    </source>
</evidence>
<dbReference type="AlphaFoldDB" id="A0A8H7BKY0"/>
<dbReference type="EMBL" id="JABAYA010000103">
    <property type="protein sequence ID" value="KAF7725132.1"/>
    <property type="molecule type" value="Genomic_DNA"/>
</dbReference>
<proteinExistence type="predicted"/>
<dbReference type="Proteomes" id="UP000605846">
    <property type="component" value="Unassembled WGS sequence"/>
</dbReference>
<accession>A0A8H7BKY0</accession>
<comment type="caution">
    <text evidence="1">The sequence shown here is derived from an EMBL/GenBank/DDBJ whole genome shotgun (WGS) entry which is preliminary data.</text>
</comment>
<evidence type="ECO:0000313" key="1">
    <source>
        <dbReference type="EMBL" id="KAF7725132.1"/>
    </source>
</evidence>